<keyword evidence="1" id="KW-0175">Coiled coil</keyword>
<evidence type="ECO:0000313" key="3">
    <source>
        <dbReference type="Proteomes" id="UP001458880"/>
    </source>
</evidence>
<dbReference type="EMBL" id="JASPKY010000187">
    <property type="protein sequence ID" value="KAK9722514.1"/>
    <property type="molecule type" value="Genomic_DNA"/>
</dbReference>
<gene>
    <name evidence="2" type="ORF">QE152_g19610</name>
</gene>
<keyword evidence="3" id="KW-1185">Reference proteome</keyword>
<sequence length="255" mass="30555">MLQENKKKAKQTEEMKMMMVDIMKEIKELRQENNEYKQQMEEIIKENENLKKEMVTMKEKMKKIELTEKNRINQQMEEIIKENENLKKEMVTMKEKMKKIELTLEICEKDKKKNNIIIKGLSIDTTDGNMLKSTMINFVNKEMGVKVEIRQARKINDRTCVIQLDTFEQKLSVLKNKKNLRRLDQQVYIECDLTLKEIEMQKHLKFLANAEKNNGRSVKVGYGFLVIDGTKWRWNRRDEKLEKEKGNNDKDKTKN</sequence>
<dbReference type="AlphaFoldDB" id="A0AAW1KS19"/>
<feature type="coiled-coil region" evidence="1">
    <location>
        <begin position="12"/>
        <end position="110"/>
    </location>
</feature>
<evidence type="ECO:0000313" key="2">
    <source>
        <dbReference type="EMBL" id="KAK9722514.1"/>
    </source>
</evidence>
<evidence type="ECO:0000256" key="1">
    <source>
        <dbReference type="SAM" id="Coils"/>
    </source>
</evidence>
<reference evidence="2 3" key="1">
    <citation type="journal article" date="2024" name="BMC Genomics">
        <title>De novo assembly and annotation of Popillia japonica's genome with initial clues to its potential as an invasive pest.</title>
        <authorList>
            <person name="Cucini C."/>
            <person name="Boschi S."/>
            <person name="Funari R."/>
            <person name="Cardaioli E."/>
            <person name="Iannotti N."/>
            <person name="Marturano G."/>
            <person name="Paoli F."/>
            <person name="Bruttini M."/>
            <person name="Carapelli A."/>
            <person name="Frati F."/>
            <person name="Nardi F."/>
        </authorList>
    </citation>
    <scope>NUCLEOTIDE SEQUENCE [LARGE SCALE GENOMIC DNA]</scope>
    <source>
        <strain evidence="2">DMR45628</strain>
    </source>
</reference>
<proteinExistence type="predicted"/>
<comment type="caution">
    <text evidence="2">The sequence shown here is derived from an EMBL/GenBank/DDBJ whole genome shotgun (WGS) entry which is preliminary data.</text>
</comment>
<accession>A0AAW1KS19</accession>
<organism evidence="2 3">
    <name type="scientific">Popillia japonica</name>
    <name type="common">Japanese beetle</name>
    <dbReference type="NCBI Taxonomy" id="7064"/>
    <lineage>
        <taxon>Eukaryota</taxon>
        <taxon>Metazoa</taxon>
        <taxon>Ecdysozoa</taxon>
        <taxon>Arthropoda</taxon>
        <taxon>Hexapoda</taxon>
        <taxon>Insecta</taxon>
        <taxon>Pterygota</taxon>
        <taxon>Neoptera</taxon>
        <taxon>Endopterygota</taxon>
        <taxon>Coleoptera</taxon>
        <taxon>Polyphaga</taxon>
        <taxon>Scarabaeiformia</taxon>
        <taxon>Scarabaeidae</taxon>
        <taxon>Rutelinae</taxon>
        <taxon>Popillia</taxon>
    </lineage>
</organism>
<dbReference type="Proteomes" id="UP001458880">
    <property type="component" value="Unassembled WGS sequence"/>
</dbReference>
<name>A0AAW1KS19_POPJA</name>
<protein>
    <submittedName>
        <fullName evidence="2">Uncharacterized protein</fullName>
    </submittedName>
</protein>